<dbReference type="Ensembl" id="ENSNFUT00015020018.1">
    <property type="protein sequence ID" value="ENSNFUP00015019123.1"/>
    <property type="gene ID" value="ENSNFUG00015009227.1"/>
</dbReference>
<dbReference type="AlphaFoldDB" id="A0A8C6LCQ8"/>
<evidence type="ECO:0000313" key="2">
    <source>
        <dbReference type="Proteomes" id="UP000694548"/>
    </source>
</evidence>
<proteinExistence type="predicted"/>
<reference evidence="1" key="2">
    <citation type="submission" date="2025-09" db="UniProtKB">
        <authorList>
            <consortium name="Ensembl"/>
        </authorList>
    </citation>
    <scope>IDENTIFICATION</scope>
</reference>
<accession>A0A8C6LCQ8</accession>
<reference evidence="1" key="1">
    <citation type="submission" date="2025-08" db="UniProtKB">
        <authorList>
            <consortium name="Ensembl"/>
        </authorList>
    </citation>
    <scope>IDENTIFICATION</scope>
</reference>
<protein>
    <submittedName>
        <fullName evidence="1">Uncharacterized protein</fullName>
    </submittedName>
</protein>
<evidence type="ECO:0000313" key="1">
    <source>
        <dbReference type="Ensembl" id="ENSNFUP00015019123.1"/>
    </source>
</evidence>
<dbReference type="Proteomes" id="UP000694548">
    <property type="component" value="Unassembled WGS sequence"/>
</dbReference>
<organism evidence="1 2">
    <name type="scientific">Nothobranchius furzeri</name>
    <name type="common">Turquoise killifish</name>
    <dbReference type="NCBI Taxonomy" id="105023"/>
    <lineage>
        <taxon>Eukaryota</taxon>
        <taxon>Metazoa</taxon>
        <taxon>Chordata</taxon>
        <taxon>Craniata</taxon>
        <taxon>Vertebrata</taxon>
        <taxon>Euteleostomi</taxon>
        <taxon>Actinopterygii</taxon>
        <taxon>Neopterygii</taxon>
        <taxon>Teleostei</taxon>
        <taxon>Neoteleostei</taxon>
        <taxon>Acanthomorphata</taxon>
        <taxon>Ovalentaria</taxon>
        <taxon>Atherinomorphae</taxon>
        <taxon>Cyprinodontiformes</taxon>
        <taxon>Nothobranchiidae</taxon>
        <taxon>Nothobranchius</taxon>
    </lineage>
</organism>
<keyword evidence="2" id="KW-1185">Reference proteome</keyword>
<name>A0A8C6LCQ8_NOTFU</name>
<sequence length="86" mass="9776">MQSLAFWLSSFFTTTDRFGVRITADAAPILLLISCSLLDLKKLTFHIECFGEDFLMVNNLLLQCSGKVRQACYTRGELHTHTHTHT</sequence>